<dbReference type="InterPro" id="IPR040165">
    <property type="entry name" value="Diminuto-like"/>
</dbReference>
<dbReference type="GO" id="GO:0000246">
    <property type="term" value="F:Delta24(24-1) sterol reductase activity"/>
    <property type="evidence" value="ECO:0007669"/>
    <property type="project" value="TreeGrafter"/>
</dbReference>
<evidence type="ECO:0000256" key="2">
    <source>
        <dbReference type="ARBA" id="ARBA00012405"/>
    </source>
</evidence>
<evidence type="ECO:0000256" key="4">
    <source>
        <dbReference type="ARBA" id="ARBA00022989"/>
    </source>
</evidence>
<dbReference type="InterPro" id="IPR036318">
    <property type="entry name" value="FAD-bd_PCMH-like_sf"/>
</dbReference>
<keyword evidence="4 7" id="KW-1133">Transmembrane helix</keyword>
<sequence>MESHNDAVKSIAAQVQAFNQRKEPFRIYHGSTNSTRPSRRQRDQMVDISSLNHVLQVDTQAKFALVEPNVPMDALVEVTLRHGLVPPVVMEFPGITAGGGFAGTAGESSSFRYGFFDRTVSWIEIVLATGEVETASTVLKSDLLYGAAASFGTLGITTLLKIGLKEAKTYVELSYFPVNSMSEALEKFKQVTRDSSIDYVDGILFASNAGVVCSGRLTNAARGNVQGFARPSDPWFYLHAQKLLEQSSSPTVESVPLVDYLFRYDRGAFWLGAYAFKYFLTPFNGIGRWVLDYFMHTRIMYHALHKSGHSKKYIIQDIVVPYATANEFHEYVDESLGHYPLWLCPIHQRGQSQQAPQGPLAEKPKPNDPEMLLNFGVWGPGPSNPHAFVEANRKLEHKIQELEGRKWLYAHTYNTEEEFWEMYDRKSYDALRAKYQATYLPNIYEKVKVDVEGEEKAMKDSWLAYLLAIFWSIWPLSGLYGVYKATSGGDYLLPRSVWWNGVQKLKG</sequence>
<dbReference type="FunFam" id="3.30.465.10:FF:000031">
    <property type="entry name" value="FAD binding domain protein"/>
    <property type="match status" value="1"/>
</dbReference>
<dbReference type="OrthoDB" id="415825at2759"/>
<dbReference type="EMBL" id="CAJPDR010000209">
    <property type="protein sequence ID" value="CAF9925929.1"/>
    <property type="molecule type" value="Genomic_DNA"/>
</dbReference>
<dbReference type="InterPro" id="IPR006094">
    <property type="entry name" value="Oxid_FAD_bind_N"/>
</dbReference>
<dbReference type="GO" id="GO:0071949">
    <property type="term" value="F:FAD binding"/>
    <property type="evidence" value="ECO:0007669"/>
    <property type="project" value="InterPro"/>
</dbReference>
<dbReference type="EC" id="1.3.1.72" evidence="2"/>
<evidence type="ECO:0000256" key="3">
    <source>
        <dbReference type="ARBA" id="ARBA00022692"/>
    </source>
</evidence>
<dbReference type="GO" id="GO:0008202">
    <property type="term" value="P:steroid metabolic process"/>
    <property type="evidence" value="ECO:0007669"/>
    <property type="project" value="TreeGrafter"/>
</dbReference>
<comment type="subcellular location">
    <subcellularLocation>
        <location evidence="1">Membrane</location>
        <topology evidence="1">Single-pass membrane protein</topology>
    </subcellularLocation>
</comment>
<evidence type="ECO:0000256" key="1">
    <source>
        <dbReference type="ARBA" id="ARBA00004167"/>
    </source>
</evidence>
<gene>
    <name evidence="9" type="ORF">ALECFALPRED_003253</name>
</gene>
<accession>A0A8H3ITL2</accession>
<dbReference type="InterPro" id="IPR016169">
    <property type="entry name" value="FAD-bd_PCMH_sub2"/>
</dbReference>
<protein>
    <recommendedName>
        <fullName evidence="2">Delta(24)-sterol reductase</fullName>
        <ecNumber evidence="2">1.3.1.72</ecNumber>
    </recommendedName>
</protein>
<dbReference type="GO" id="GO:0050614">
    <property type="term" value="F:Delta24-sterol reductase activity"/>
    <property type="evidence" value="ECO:0007669"/>
    <property type="project" value="UniProtKB-EC"/>
</dbReference>
<evidence type="ECO:0000259" key="8">
    <source>
        <dbReference type="PROSITE" id="PS51387"/>
    </source>
</evidence>
<dbReference type="SUPFAM" id="SSF56176">
    <property type="entry name" value="FAD-binding/transporter-associated domain-like"/>
    <property type="match status" value="1"/>
</dbReference>
<evidence type="ECO:0000256" key="5">
    <source>
        <dbReference type="ARBA" id="ARBA00023002"/>
    </source>
</evidence>
<proteinExistence type="predicted"/>
<dbReference type="PANTHER" id="PTHR10801">
    <property type="entry name" value="24-DEHYDROCHOLESTEROL REDUCTASE"/>
    <property type="match status" value="1"/>
</dbReference>
<dbReference type="PANTHER" id="PTHR10801:SF0">
    <property type="entry name" value="DELTA(24)-STEROL REDUCTASE"/>
    <property type="match status" value="1"/>
</dbReference>
<dbReference type="Proteomes" id="UP000664203">
    <property type="component" value="Unassembled WGS sequence"/>
</dbReference>
<keyword evidence="6 7" id="KW-0472">Membrane</keyword>
<evidence type="ECO:0000256" key="6">
    <source>
        <dbReference type="ARBA" id="ARBA00023136"/>
    </source>
</evidence>
<feature type="transmembrane region" description="Helical" evidence="7">
    <location>
        <begin position="462"/>
        <end position="483"/>
    </location>
</feature>
<dbReference type="AlphaFoldDB" id="A0A8H3ITL2"/>
<dbReference type="Gene3D" id="3.30.465.10">
    <property type="match status" value="1"/>
</dbReference>
<dbReference type="GO" id="GO:0016020">
    <property type="term" value="C:membrane"/>
    <property type="evidence" value="ECO:0007669"/>
    <property type="project" value="UniProtKB-SubCell"/>
</dbReference>
<organism evidence="9 10">
    <name type="scientific">Alectoria fallacina</name>
    <dbReference type="NCBI Taxonomy" id="1903189"/>
    <lineage>
        <taxon>Eukaryota</taxon>
        <taxon>Fungi</taxon>
        <taxon>Dikarya</taxon>
        <taxon>Ascomycota</taxon>
        <taxon>Pezizomycotina</taxon>
        <taxon>Lecanoromycetes</taxon>
        <taxon>OSLEUM clade</taxon>
        <taxon>Lecanoromycetidae</taxon>
        <taxon>Lecanorales</taxon>
        <taxon>Lecanorineae</taxon>
        <taxon>Parmeliaceae</taxon>
        <taxon>Alectoria</taxon>
    </lineage>
</organism>
<keyword evidence="10" id="KW-1185">Reference proteome</keyword>
<evidence type="ECO:0000256" key="7">
    <source>
        <dbReference type="SAM" id="Phobius"/>
    </source>
</evidence>
<dbReference type="Pfam" id="PF01565">
    <property type="entry name" value="FAD_binding_4"/>
    <property type="match status" value="1"/>
</dbReference>
<name>A0A8H3ITL2_9LECA</name>
<evidence type="ECO:0000313" key="10">
    <source>
        <dbReference type="Proteomes" id="UP000664203"/>
    </source>
</evidence>
<keyword evidence="5" id="KW-0560">Oxidoreductase</keyword>
<dbReference type="InterPro" id="IPR016166">
    <property type="entry name" value="FAD-bd_PCMH"/>
</dbReference>
<dbReference type="GO" id="GO:0005737">
    <property type="term" value="C:cytoplasm"/>
    <property type="evidence" value="ECO:0007669"/>
    <property type="project" value="TreeGrafter"/>
</dbReference>
<evidence type="ECO:0000313" key="9">
    <source>
        <dbReference type="EMBL" id="CAF9925929.1"/>
    </source>
</evidence>
<comment type="caution">
    <text evidence="9">The sequence shown here is derived from an EMBL/GenBank/DDBJ whole genome shotgun (WGS) entry which is preliminary data.</text>
</comment>
<keyword evidence="3 7" id="KW-0812">Transmembrane</keyword>
<feature type="domain" description="FAD-binding PCMH-type" evidence="8">
    <location>
        <begin position="1"/>
        <end position="167"/>
    </location>
</feature>
<dbReference type="PROSITE" id="PS51387">
    <property type="entry name" value="FAD_PCMH"/>
    <property type="match status" value="1"/>
</dbReference>
<reference evidence="9" key="1">
    <citation type="submission" date="2021-03" db="EMBL/GenBank/DDBJ databases">
        <authorList>
            <person name="Tagirdzhanova G."/>
        </authorList>
    </citation>
    <scope>NUCLEOTIDE SEQUENCE</scope>
</reference>